<sequence>MADPVTGSDNGVPSGVVGKRTPGEPHVIKVQPLKRSEMQPSYAQDMGTGEVTHGFYGSMLQAFGSCVGFIGAIPCCPCPNPFRNVQQGSVGLVSRFGQFYKAVDPGLVQVNVCTESLRVVDVKIQISPIGRQKVITRDNVDVEIDSVIYFQITSPYRAA</sequence>
<dbReference type="PANTHER" id="PTHR10264:SF19">
    <property type="entry name" value="AT06885P-RELATED"/>
    <property type="match status" value="1"/>
</dbReference>
<dbReference type="Pfam" id="PF01145">
    <property type="entry name" value="Band_7"/>
    <property type="match status" value="1"/>
</dbReference>
<evidence type="ECO:0000256" key="2">
    <source>
        <dbReference type="SAM" id="MobiDB-lite"/>
    </source>
</evidence>
<dbReference type="PANTHER" id="PTHR10264">
    <property type="entry name" value="BAND 7 PROTEIN-RELATED"/>
    <property type="match status" value="1"/>
</dbReference>
<dbReference type="GO" id="GO:0005886">
    <property type="term" value="C:plasma membrane"/>
    <property type="evidence" value="ECO:0007669"/>
    <property type="project" value="InterPro"/>
</dbReference>
<feature type="region of interest" description="Disordered" evidence="2">
    <location>
        <begin position="1"/>
        <end position="28"/>
    </location>
</feature>
<dbReference type="STRING" id="92696.A0A4R0R9L8"/>
<evidence type="ECO:0000313" key="4">
    <source>
        <dbReference type="EMBL" id="TCD61955.1"/>
    </source>
</evidence>
<comment type="similarity">
    <text evidence="1">Belongs to the band 7/mec-2 family.</text>
</comment>
<feature type="domain" description="Band 7" evidence="3">
    <location>
        <begin position="84"/>
        <end position="157"/>
    </location>
</feature>
<evidence type="ECO:0000313" key="5">
    <source>
        <dbReference type="Proteomes" id="UP000292702"/>
    </source>
</evidence>
<organism evidence="4 5">
    <name type="scientific">Steccherinum ochraceum</name>
    <dbReference type="NCBI Taxonomy" id="92696"/>
    <lineage>
        <taxon>Eukaryota</taxon>
        <taxon>Fungi</taxon>
        <taxon>Dikarya</taxon>
        <taxon>Basidiomycota</taxon>
        <taxon>Agaricomycotina</taxon>
        <taxon>Agaricomycetes</taxon>
        <taxon>Polyporales</taxon>
        <taxon>Steccherinaceae</taxon>
        <taxon>Steccherinum</taxon>
    </lineage>
</organism>
<dbReference type="Proteomes" id="UP000292702">
    <property type="component" value="Unassembled WGS sequence"/>
</dbReference>
<dbReference type="InterPro" id="IPR036013">
    <property type="entry name" value="Band_7/SPFH_dom_sf"/>
</dbReference>
<dbReference type="InterPro" id="IPR001107">
    <property type="entry name" value="Band_7"/>
</dbReference>
<dbReference type="AlphaFoldDB" id="A0A4R0R9L8"/>
<accession>A0A4R0R9L8</accession>
<feature type="non-terminal residue" evidence="4">
    <location>
        <position position="159"/>
    </location>
</feature>
<name>A0A4R0R9L8_9APHY</name>
<evidence type="ECO:0000259" key="3">
    <source>
        <dbReference type="Pfam" id="PF01145"/>
    </source>
</evidence>
<dbReference type="SUPFAM" id="SSF117892">
    <property type="entry name" value="Band 7/SPFH domain"/>
    <property type="match status" value="1"/>
</dbReference>
<proteinExistence type="inferred from homology"/>
<gene>
    <name evidence="4" type="ORF">EIP91_007663</name>
</gene>
<dbReference type="InterPro" id="IPR043202">
    <property type="entry name" value="Band-7_stomatin-like"/>
</dbReference>
<reference evidence="4 5" key="1">
    <citation type="submission" date="2018-11" db="EMBL/GenBank/DDBJ databases">
        <title>Genome assembly of Steccherinum ochraceum LE-BIN_3174, the white-rot fungus of the Steccherinaceae family (The Residual Polyporoid clade, Polyporales, Basidiomycota).</title>
        <authorList>
            <person name="Fedorova T.V."/>
            <person name="Glazunova O.A."/>
            <person name="Landesman E.O."/>
            <person name="Moiseenko K.V."/>
            <person name="Psurtseva N.V."/>
            <person name="Savinova O.S."/>
            <person name="Shakhova N.V."/>
            <person name="Tyazhelova T.V."/>
            <person name="Vasina D.V."/>
        </authorList>
    </citation>
    <scope>NUCLEOTIDE SEQUENCE [LARGE SCALE GENOMIC DNA]</scope>
    <source>
        <strain evidence="4 5">LE-BIN_3174</strain>
    </source>
</reference>
<dbReference type="EMBL" id="RWJN01000415">
    <property type="protein sequence ID" value="TCD61955.1"/>
    <property type="molecule type" value="Genomic_DNA"/>
</dbReference>
<comment type="caution">
    <text evidence="4">The sequence shown here is derived from an EMBL/GenBank/DDBJ whole genome shotgun (WGS) entry which is preliminary data.</text>
</comment>
<dbReference type="Gene3D" id="3.30.479.30">
    <property type="entry name" value="Band 7 domain"/>
    <property type="match status" value="1"/>
</dbReference>
<protein>
    <recommendedName>
        <fullName evidence="3">Band 7 domain-containing protein</fullName>
    </recommendedName>
</protein>
<evidence type="ECO:0000256" key="1">
    <source>
        <dbReference type="ARBA" id="ARBA00008164"/>
    </source>
</evidence>
<dbReference type="OrthoDB" id="2105077at2759"/>
<keyword evidence="5" id="KW-1185">Reference proteome</keyword>